<accession>A0ABX1GC08</accession>
<dbReference type="SUPFAM" id="SSF54197">
    <property type="entry name" value="HIT-like"/>
    <property type="match status" value="1"/>
</dbReference>
<dbReference type="EMBL" id="JAAWWK010000002">
    <property type="protein sequence ID" value="NKI16694.1"/>
    <property type="molecule type" value="Genomic_DNA"/>
</dbReference>
<dbReference type="Gene3D" id="3.30.428.10">
    <property type="entry name" value="HIT-like"/>
    <property type="match status" value="1"/>
</dbReference>
<protein>
    <submittedName>
        <fullName evidence="3">HIT domain-containing protein</fullName>
    </submittedName>
</protein>
<dbReference type="Proteomes" id="UP000765845">
    <property type="component" value="Unassembled WGS sequence"/>
</dbReference>
<dbReference type="PROSITE" id="PS51084">
    <property type="entry name" value="HIT_2"/>
    <property type="match status" value="1"/>
</dbReference>
<name>A0ABX1GC08_9GAMM</name>
<reference evidence="3 4" key="1">
    <citation type="submission" date="2020-04" db="EMBL/GenBank/DDBJ databases">
        <authorList>
            <person name="Yoon J."/>
        </authorList>
    </citation>
    <scope>NUCLEOTIDE SEQUENCE [LARGE SCALE GENOMIC DNA]</scope>
    <source>
        <strain evidence="3 4">KMU-166</strain>
    </source>
</reference>
<dbReference type="InterPro" id="IPR011146">
    <property type="entry name" value="HIT-like"/>
</dbReference>
<dbReference type="Pfam" id="PF01230">
    <property type="entry name" value="HIT"/>
    <property type="match status" value="1"/>
</dbReference>
<organism evidence="3 4">
    <name type="scientific">Spongiibacter thalassae</name>
    <dbReference type="NCBI Taxonomy" id="2721624"/>
    <lineage>
        <taxon>Bacteria</taxon>
        <taxon>Pseudomonadati</taxon>
        <taxon>Pseudomonadota</taxon>
        <taxon>Gammaproteobacteria</taxon>
        <taxon>Cellvibrionales</taxon>
        <taxon>Spongiibacteraceae</taxon>
        <taxon>Spongiibacter</taxon>
    </lineage>
</organism>
<dbReference type="PIRSF" id="PIRSF000714">
    <property type="entry name" value="HIT"/>
    <property type="match status" value="1"/>
</dbReference>
<dbReference type="InterPro" id="IPR026026">
    <property type="entry name" value="HIT_Hint"/>
</dbReference>
<evidence type="ECO:0000259" key="2">
    <source>
        <dbReference type="PROSITE" id="PS51084"/>
    </source>
</evidence>
<comment type="caution">
    <text evidence="3">The sequence shown here is derived from an EMBL/GenBank/DDBJ whole genome shotgun (WGS) entry which is preliminary data.</text>
</comment>
<evidence type="ECO:0000256" key="1">
    <source>
        <dbReference type="PROSITE-ProRule" id="PRU00464"/>
    </source>
</evidence>
<evidence type="ECO:0000313" key="3">
    <source>
        <dbReference type="EMBL" id="NKI16694.1"/>
    </source>
</evidence>
<dbReference type="RefSeq" id="WP_168449251.1">
    <property type="nucleotide sequence ID" value="NZ_JAAWWK010000002.1"/>
</dbReference>
<keyword evidence="4" id="KW-1185">Reference proteome</keyword>
<evidence type="ECO:0000313" key="4">
    <source>
        <dbReference type="Proteomes" id="UP000765845"/>
    </source>
</evidence>
<gene>
    <name evidence="3" type="ORF">HCU74_04575</name>
</gene>
<feature type="domain" description="HIT" evidence="2">
    <location>
        <begin position="34"/>
        <end position="103"/>
    </location>
</feature>
<proteinExistence type="predicted"/>
<comment type="caution">
    <text evidence="1">Lacks conserved residue(s) required for the propagation of feature annotation.</text>
</comment>
<sequence length="155" mass="17655">MFELHNQLAADTVELGDLPLCRVLLMNDSQYPWLILVPRREGLRELYELSEQDRQQFVLESDLVSRILATVFAAEKLNVAALGNMVPQLHVHHIARYRADVAWPKPVWGQFPAKPYTDEALQSRCEQLVKALSAAPDFCPKTNAWPLSDAGRKFE</sequence>
<dbReference type="InterPro" id="IPR036265">
    <property type="entry name" value="HIT-like_sf"/>
</dbReference>